<keyword evidence="3" id="KW-1185">Reference proteome</keyword>
<dbReference type="SUPFAM" id="SSF53146">
    <property type="entry name" value="Nitrogenase accessory factor-like"/>
    <property type="match status" value="1"/>
</dbReference>
<reference evidence="2 3" key="1">
    <citation type="submission" date="2020-01" db="EMBL/GenBank/DDBJ databases">
        <title>Genome sequence of Desulfovibrio aerotolerans DSM 16695(T).</title>
        <authorList>
            <person name="Karnachuk O."/>
            <person name="Avakyan M."/>
            <person name="Mardanov A."/>
            <person name="Kadnikov V."/>
            <person name="Ravin N."/>
        </authorList>
    </citation>
    <scope>NUCLEOTIDE SEQUENCE [LARGE SCALE GENOMIC DNA]</scope>
    <source>
        <strain evidence="2 3">DSM 16695</strain>
    </source>
</reference>
<dbReference type="Proteomes" id="UP000482487">
    <property type="component" value="Unassembled WGS sequence"/>
</dbReference>
<dbReference type="InterPro" id="IPR036105">
    <property type="entry name" value="DiNase_FeMo-co_biosyn_sf"/>
</dbReference>
<comment type="caution">
    <text evidence="2">The sequence shown here is derived from an EMBL/GenBank/DDBJ whole genome shotgun (WGS) entry which is preliminary data.</text>
</comment>
<organism evidence="2 3">
    <name type="scientific">Solidesulfovibrio aerotolerans</name>
    <dbReference type="NCBI Taxonomy" id="295255"/>
    <lineage>
        <taxon>Bacteria</taxon>
        <taxon>Pseudomonadati</taxon>
        <taxon>Thermodesulfobacteriota</taxon>
        <taxon>Desulfovibrionia</taxon>
        <taxon>Desulfovibrionales</taxon>
        <taxon>Desulfovibrionaceae</taxon>
        <taxon>Solidesulfovibrio</taxon>
    </lineage>
</organism>
<accession>A0A7C9N636</accession>
<evidence type="ECO:0000313" key="2">
    <source>
        <dbReference type="EMBL" id="MYL83935.1"/>
    </source>
</evidence>
<keyword evidence="1" id="KW-0812">Transmembrane</keyword>
<feature type="transmembrane region" description="Helical" evidence="1">
    <location>
        <begin position="60"/>
        <end position="85"/>
    </location>
</feature>
<keyword evidence="1" id="KW-0472">Membrane</keyword>
<protein>
    <recommendedName>
        <fullName evidence="4">Dinitrogenase iron-molybdenum cofactor biosynthesis domain-containing protein</fullName>
    </recommendedName>
</protein>
<sequence>MPLIHHTPHTTPCCCTRVCLACHGDRLASLLETATAFRLFRFEAQAVVAEGSWDMPDGGLIPLAGFLAGAGVVLLVCGGATCCCLKHFTRHGVAVAPWIVGEVSAVLSALGQNRLDTLLAPGARPSRALARRVRVGTNDLESTQS</sequence>
<evidence type="ECO:0008006" key="4">
    <source>
        <dbReference type="Google" id="ProtNLM"/>
    </source>
</evidence>
<dbReference type="OrthoDB" id="280278at2"/>
<dbReference type="AlphaFoldDB" id="A0A7C9N636"/>
<evidence type="ECO:0000313" key="3">
    <source>
        <dbReference type="Proteomes" id="UP000482487"/>
    </source>
</evidence>
<proteinExistence type="predicted"/>
<dbReference type="RefSeq" id="WP_160961525.1">
    <property type="nucleotide sequence ID" value="NZ_WVUD01000022.1"/>
</dbReference>
<dbReference type="EMBL" id="WVUD01000022">
    <property type="protein sequence ID" value="MYL83935.1"/>
    <property type="molecule type" value="Genomic_DNA"/>
</dbReference>
<keyword evidence="1" id="KW-1133">Transmembrane helix</keyword>
<evidence type="ECO:0000256" key="1">
    <source>
        <dbReference type="SAM" id="Phobius"/>
    </source>
</evidence>
<gene>
    <name evidence="2" type="ORF">GTA51_12430</name>
</gene>
<name>A0A7C9N636_9BACT</name>